<dbReference type="Gramene" id="Pp3c19_10570V3.1">
    <property type="protein sequence ID" value="PAC:32940105.CDS.1"/>
    <property type="gene ID" value="Pp3c19_10570"/>
</dbReference>
<reference evidence="2 3" key="1">
    <citation type="journal article" date="2008" name="Science">
        <title>The Physcomitrella genome reveals evolutionary insights into the conquest of land by plants.</title>
        <authorList>
            <person name="Rensing S."/>
            <person name="Lang D."/>
            <person name="Zimmer A."/>
            <person name="Terry A."/>
            <person name="Salamov A."/>
            <person name="Shapiro H."/>
            <person name="Nishiyama T."/>
            <person name="Perroud P.-F."/>
            <person name="Lindquist E."/>
            <person name="Kamisugi Y."/>
            <person name="Tanahashi T."/>
            <person name="Sakakibara K."/>
            <person name="Fujita T."/>
            <person name="Oishi K."/>
            <person name="Shin-I T."/>
            <person name="Kuroki Y."/>
            <person name="Toyoda A."/>
            <person name="Suzuki Y."/>
            <person name="Hashimoto A."/>
            <person name="Yamaguchi K."/>
            <person name="Sugano A."/>
            <person name="Kohara Y."/>
            <person name="Fujiyama A."/>
            <person name="Anterola A."/>
            <person name="Aoki S."/>
            <person name="Ashton N."/>
            <person name="Barbazuk W.B."/>
            <person name="Barker E."/>
            <person name="Bennetzen J."/>
            <person name="Bezanilla M."/>
            <person name="Blankenship R."/>
            <person name="Cho S.H."/>
            <person name="Dutcher S."/>
            <person name="Estelle M."/>
            <person name="Fawcett J.A."/>
            <person name="Gundlach H."/>
            <person name="Hanada K."/>
            <person name="Heyl A."/>
            <person name="Hicks K.A."/>
            <person name="Hugh J."/>
            <person name="Lohr M."/>
            <person name="Mayer K."/>
            <person name="Melkozernov A."/>
            <person name="Murata T."/>
            <person name="Nelson D."/>
            <person name="Pils B."/>
            <person name="Prigge M."/>
            <person name="Reiss B."/>
            <person name="Renner T."/>
            <person name="Rombauts S."/>
            <person name="Rushton P."/>
            <person name="Sanderfoot A."/>
            <person name="Schween G."/>
            <person name="Shiu S.-H."/>
            <person name="Stueber K."/>
            <person name="Theodoulou F.L."/>
            <person name="Tu H."/>
            <person name="Van de Peer Y."/>
            <person name="Verrier P.J."/>
            <person name="Waters E."/>
            <person name="Wood A."/>
            <person name="Yang L."/>
            <person name="Cove D."/>
            <person name="Cuming A."/>
            <person name="Hasebe M."/>
            <person name="Lucas S."/>
            <person name="Mishler D.B."/>
            <person name="Reski R."/>
            <person name="Grigoriev I."/>
            <person name="Quatrano R.S."/>
            <person name="Boore J.L."/>
        </authorList>
    </citation>
    <scope>NUCLEOTIDE SEQUENCE [LARGE SCALE GENOMIC DNA]</scope>
    <source>
        <strain evidence="2 3">cv. Gransden 2004</strain>
    </source>
</reference>
<proteinExistence type="predicted"/>
<evidence type="ECO:0000313" key="2">
    <source>
        <dbReference type="EnsemblPlants" id="PAC:32940105.CDS.1"/>
    </source>
</evidence>
<dbReference type="Proteomes" id="UP000006727">
    <property type="component" value="Chromosome 19"/>
</dbReference>
<dbReference type="InParanoid" id="A0A7I3ZHU8"/>
<keyword evidence="3" id="KW-1185">Reference proteome</keyword>
<dbReference type="AlphaFoldDB" id="A0A7I3ZHU8"/>
<organism evidence="2 3">
    <name type="scientific">Physcomitrium patens</name>
    <name type="common">Spreading-leaved earth moss</name>
    <name type="synonym">Physcomitrella patens</name>
    <dbReference type="NCBI Taxonomy" id="3218"/>
    <lineage>
        <taxon>Eukaryota</taxon>
        <taxon>Viridiplantae</taxon>
        <taxon>Streptophyta</taxon>
        <taxon>Embryophyta</taxon>
        <taxon>Bryophyta</taxon>
        <taxon>Bryophytina</taxon>
        <taxon>Bryopsida</taxon>
        <taxon>Funariidae</taxon>
        <taxon>Funariales</taxon>
        <taxon>Funariaceae</taxon>
        <taxon>Physcomitrium</taxon>
    </lineage>
</organism>
<dbReference type="InterPro" id="IPR058192">
    <property type="entry name" value="WHD_ROQ1-like"/>
</dbReference>
<evidence type="ECO:0000259" key="1">
    <source>
        <dbReference type="Pfam" id="PF23282"/>
    </source>
</evidence>
<feature type="domain" description="Disease resistance protein Roq1-like winged-helix" evidence="1">
    <location>
        <begin position="1"/>
        <end position="38"/>
    </location>
</feature>
<reference evidence="2 3" key="2">
    <citation type="journal article" date="2018" name="Plant J.">
        <title>The Physcomitrella patens chromosome-scale assembly reveals moss genome structure and evolution.</title>
        <authorList>
            <person name="Lang D."/>
            <person name="Ullrich K.K."/>
            <person name="Murat F."/>
            <person name="Fuchs J."/>
            <person name="Jenkins J."/>
            <person name="Haas F.B."/>
            <person name="Piednoel M."/>
            <person name="Gundlach H."/>
            <person name="Van Bel M."/>
            <person name="Meyberg R."/>
            <person name="Vives C."/>
            <person name="Morata J."/>
            <person name="Symeonidi A."/>
            <person name="Hiss M."/>
            <person name="Muchero W."/>
            <person name="Kamisugi Y."/>
            <person name="Saleh O."/>
            <person name="Blanc G."/>
            <person name="Decker E.L."/>
            <person name="van Gessel N."/>
            <person name="Grimwood J."/>
            <person name="Hayes R.D."/>
            <person name="Graham S.W."/>
            <person name="Gunter L.E."/>
            <person name="McDaniel S.F."/>
            <person name="Hoernstein S.N.W."/>
            <person name="Larsson A."/>
            <person name="Li F.W."/>
            <person name="Perroud P.F."/>
            <person name="Phillips J."/>
            <person name="Ranjan P."/>
            <person name="Rokshar D.S."/>
            <person name="Rothfels C.J."/>
            <person name="Schneider L."/>
            <person name="Shu S."/>
            <person name="Stevenson D.W."/>
            <person name="Thummler F."/>
            <person name="Tillich M."/>
            <person name="Villarreal Aguilar J.C."/>
            <person name="Widiez T."/>
            <person name="Wong G.K."/>
            <person name="Wymore A."/>
            <person name="Zhang Y."/>
            <person name="Zimmer A.D."/>
            <person name="Quatrano R.S."/>
            <person name="Mayer K.F.X."/>
            <person name="Goodstein D."/>
            <person name="Casacuberta J.M."/>
            <person name="Vandepoele K."/>
            <person name="Reski R."/>
            <person name="Cuming A.C."/>
            <person name="Tuskan G.A."/>
            <person name="Maumus F."/>
            <person name="Salse J."/>
            <person name="Schmutz J."/>
            <person name="Rensing S.A."/>
        </authorList>
    </citation>
    <scope>NUCLEOTIDE SEQUENCE [LARGE SCALE GENOMIC DNA]</scope>
    <source>
        <strain evidence="2 3">cv. Gransden 2004</strain>
    </source>
</reference>
<protein>
    <recommendedName>
        <fullName evidence="1">Disease resistance protein Roq1-like winged-helix domain-containing protein</fullName>
    </recommendedName>
</protein>
<accession>A0A7I3ZHU8</accession>
<dbReference type="EMBL" id="ABEU02000019">
    <property type="status" value="NOT_ANNOTATED_CDS"/>
    <property type="molecule type" value="Genomic_DNA"/>
</dbReference>
<dbReference type="Pfam" id="PF23282">
    <property type="entry name" value="WHD_ROQ1"/>
    <property type="match status" value="1"/>
</dbReference>
<evidence type="ECO:0000313" key="3">
    <source>
        <dbReference type="Proteomes" id="UP000006727"/>
    </source>
</evidence>
<reference evidence="2" key="3">
    <citation type="submission" date="2020-12" db="UniProtKB">
        <authorList>
            <consortium name="EnsemblPlants"/>
        </authorList>
    </citation>
    <scope>IDENTIFICATION</scope>
</reference>
<dbReference type="EnsemblPlants" id="Pp3c19_10570V3.1">
    <property type="protein sequence ID" value="PAC:32940105.CDS.1"/>
    <property type="gene ID" value="Pp3c19_10570"/>
</dbReference>
<sequence length="47" mass="5661">VEFILAILINKSLIKLDKDGIIRIHDQLYDMDRNIVKKKVEYKYLQI</sequence>
<name>A0A7I3ZHU8_PHYPA</name>